<dbReference type="InterPro" id="IPR046193">
    <property type="entry name" value="DUF6221"/>
</dbReference>
<gene>
    <name evidence="1" type="ORF">M2280_004095</name>
</gene>
<dbReference type="RefSeq" id="WP_280762144.1">
    <property type="nucleotide sequence ID" value="NZ_JARXVC010000011.1"/>
</dbReference>
<reference evidence="1 2" key="1">
    <citation type="submission" date="2023-04" db="EMBL/GenBank/DDBJ databases">
        <title>Forest soil microbial communities from Buena Vista Peninsula, Colon Province, Panama.</title>
        <authorList>
            <person name="Bouskill N."/>
        </authorList>
    </citation>
    <scope>NUCLEOTIDE SEQUENCE [LARGE SCALE GENOMIC DNA]</scope>
    <source>
        <strain evidence="1 2">CFH S0262</strain>
    </source>
</reference>
<comment type="caution">
    <text evidence="1">The sequence shown here is derived from an EMBL/GenBank/DDBJ whole genome shotgun (WGS) entry which is preliminary data.</text>
</comment>
<sequence length="154" mass="17264">MNTPSIVDFLNDRLDEDEQVGLSACVEFEGEPWTADEGSVDCIHPCNRATVVEGAASPAVADHIARHDPARVLREVQARRRILARHREVREGDDYWGFMWSWVSDERGESQPCCGCGASGDPDSPNVEHIEDCPELRDLAAIYADHPDYQQEWA</sequence>
<protein>
    <submittedName>
        <fullName evidence="1">Uncharacterized protein</fullName>
    </submittedName>
</protein>
<proteinExistence type="predicted"/>
<accession>A0ABT6MEW7</accession>
<evidence type="ECO:0000313" key="1">
    <source>
        <dbReference type="EMBL" id="MDH6282858.1"/>
    </source>
</evidence>
<dbReference type="Proteomes" id="UP001160334">
    <property type="component" value="Unassembled WGS sequence"/>
</dbReference>
<organism evidence="1 2">
    <name type="scientific">Prescottella agglutinans</name>
    <dbReference type="NCBI Taxonomy" id="1644129"/>
    <lineage>
        <taxon>Bacteria</taxon>
        <taxon>Bacillati</taxon>
        <taxon>Actinomycetota</taxon>
        <taxon>Actinomycetes</taxon>
        <taxon>Mycobacteriales</taxon>
        <taxon>Nocardiaceae</taxon>
        <taxon>Prescottella</taxon>
    </lineage>
</organism>
<dbReference type="Pfam" id="PF19730">
    <property type="entry name" value="DUF6221"/>
    <property type="match status" value="1"/>
</dbReference>
<evidence type="ECO:0000313" key="2">
    <source>
        <dbReference type="Proteomes" id="UP001160334"/>
    </source>
</evidence>
<keyword evidence="2" id="KW-1185">Reference proteome</keyword>
<name>A0ABT6MEW7_9NOCA</name>
<dbReference type="EMBL" id="JARXVC010000011">
    <property type="protein sequence ID" value="MDH6282858.1"/>
    <property type="molecule type" value="Genomic_DNA"/>
</dbReference>